<evidence type="ECO:0000259" key="4">
    <source>
        <dbReference type="PROSITE" id="PS50949"/>
    </source>
</evidence>
<dbReference type="CDD" id="cd07377">
    <property type="entry name" value="WHTH_GntR"/>
    <property type="match status" value="1"/>
</dbReference>
<dbReference type="InterPro" id="IPR036390">
    <property type="entry name" value="WH_DNA-bd_sf"/>
</dbReference>
<dbReference type="SMART" id="SM00345">
    <property type="entry name" value="HTH_GNTR"/>
    <property type="match status" value="1"/>
</dbReference>
<dbReference type="Pfam" id="PF00392">
    <property type="entry name" value="GntR"/>
    <property type="match status" value="1"/>
</dbReference>
<evidence type="ECO:0000256" key="1">
    <source>
        <dbReference type="ARBA" id="ARBA00023015"/>
    </source>
</evidence>
<gene>
    <name evidence="5" type="ORF">GCM10023320_78550</name>
</gene>
<dbReference type="InterPro" id="IPR036388">
    <property type="entry name" value="WH-like_DNA-bd_sf"/>
</dbReference>
<protein>
    <submittedName>
        <fullName evidence="5">GntR family transcriptional regulator</fullName>
    </submittedName>
</protein>
<feature type="domain" description="HTH gntR-type" evidence="4">
    <location>
        <begin position="12"/>
        <end position="79"/>
    </location>
</feature>
<evidence type="ECO:0000256" key="3">
    <source>
        <dbReference type="ARBA" id="ARBA00023163"/>
    </source>
</evidence>
<keyword evidence="2" id="KW-0238">DNA-binding</keyword>
<reference evidence="6" key="1">
    <citation type="journal article" date="2019" name="Int. J. Syst. Evol. Microbiol.">
        <title>The Global Catalogue of Microorganisms (GCM) 10K type strain sequencing project: providing services to taxonomists for standard genome sequencing and annotation.</title>
        <authorList>
            <consortium name="The Broad Institute Genomics Platform"/>
            <consortium name="The Broad Institute Genome Sequencing Center for Infectious Disease"/>
            <person name="Wu L."/>
            <person name="Ma J."/>
        </authorList>
    </citation>
    <scope>NUCLEOTIDE SEQUENCE [LARGE SCALE GENOMIC DNA]</scope>
    <source>
        <strain evidence="6">JCM 18302</strain>
    </source>
</reference>
<keyword evidence="3" id="KW-0804">Transcription</keyword>
<dbReference type="RefSeq" id="WP_345612653.1">
    <property type="nucleotide sequence ID" value="NZ_BAABJO010000048.1"/>
</dbReference>
<keyword evidence="1" id="KW-0805">Transcription regulation</keyword>
<dbReference type="Pfam" id="PF07729">
    <property type="entry name" value="FCD"/>
    <property type="match status" value="1"/>
</dbReference>
<evidence type="ECO:0000313" key="5">
    <source>
        <dbReference type="EMBL" id="GAA5140638.1"/>
    </source>
</evidence>
<name>A0ABP9P4F6_9PSEU</name>
<dbReference type="PROSITE" id="PS50949">
    <property type="entry name" value="HTH_GNTR"/>
    <property type="match status" value="1"/>
</dbReference>
<dbReference type="InterPro" id="IPR011711">
    <property type="entry name" value="GntR_C"/>
</dbReference>
<dbReference type="InterPro" id="IPR008920">
    <property type="entry name" value="TF_FadR/GntR_C"/>
</dbReference>
<dbReference type="SUPFAM" id="SSF48008">
    <property type="entry name" value="GntR ligand-binding domain-like"/>
    <property type="match status" value="1"/>
</dbReference>
<dbReference type="PANTHER" id="PTHR43537:SF24">
    <property type="entry name" value="GLUCONATE OPERON TRANSCRIPTIONAL REPRESSOR"/>
    <property type="match status" value="1"/>
</dbReference>
<accession>A0ABP9P4F6</accession>
<dbReference type="Gene3D" id="1.20.120.530">
    <property type="entry name" value="GntR ligand-binding domain-like"/>
    <property type="match status" value="1"/>
</dbReference>
<dbReference type="SUPFAM" id="SSF46785">
    <property type="entry name" value="Winged helix' DNA-binding domain"/>
    <property type="match status" value="1"/>
</dbReference>
<dbReference type="EMBL" id="BAABJO010000048">
    <property type="protein sequence ID" value="GAA5140638.1"/>
    <property type="molecule type" value="Genomic_DNA"/>
</dbReference>
<dbReference type="PANTHER" id="PTHR43537">
    <property type="entry name" value="TRANSCRIPTIONAL REGULATOR, GNTR FAMILY"/>
    <property type="match status" value="1"/>
</dbReference>
<evidence type="ECO:0000256" key="2">
    <source>
        <dbReference type="ARBA" id="ARBA00023125"/>
    </source>
</evidence>
<keyword evidence="6" id="KW-1185">Reference proteome</keyword>
<dbReference type="Gene3D" id="1.10.10.10">
    <property type="entry name" value="Winged helix-like DNA-binding domain superfamily/Winged helix DNA-binding domain"/>
    <property type="match status" value="1"/>
</dbReference>
<dbReference type="Proteomes" id="UP001500804">
    <property type="component" value="Unassembled WGS sequence"/>
</dbReference>
<evidence type="ECO:0000313" key="6">
    <source>
        <dbReference type="Proteomes" id="UP001500804"/>
    </source>
</evidence>
<dbReference type="InterPro" id="IPR000524">
    <property type="entry name" value="Tscrpt_reg_HTH_GntR"/>
</dbReference>
<proteinExistence type="predicted"/>
<comment type="caution">
    <text evidence="5">The sequence shown here is derived from an EMBL/GenBank/DDBJ whole genome shotgun (WGS) entry which is preliminary data.</text>
</comment>
<dbReference type="SMART" id="SM00895">
    <property type="entry name" value="FCD"/>
    <property type="match status" value="1"/>
</dbReference>
<sequence>MTDTLGHPDTNERVGERVYRVLRDRILTGELPPGSRLSVPAIARELGLSRSPLRDAVLQLVREGLAEETFNRGAVVRRPSREDLISLYDAREALEGMATRLATTGFTPAVRRRLRDLLADHDEVVAAGDFTRHIDVDAAFHREIRRAAGSPVLARMLEEIQGQVMLAMRSTSVTGGMAQAVADHRRIFEALASGDPDAGEAAARHHIARLKELLRAHP</sequence>
<organism evidence="5 6">
    <name type="scientific">Pseudonocardia adelaidensis</name>
    <dbReference type="NCBI Taxonomy" id="648754"/>
    <lineage>
        <taxon>Bacteria</taxon>
        <taxon>Bacillati</taxon>
        <taxon>Actinomycetota</taxon>
        <taxon>Actinomycetes</taxon>
        <taxon>Pseudonocardiales</taxon>
        <taxon>Pseudonocardiaceae</taxon>
        <taxon>Pseudonocardia</taxon>
    </lineage>
</organism>